<dbReference type="AlphaFoldDB" id="A0A6B9ZPG7"/>
<evidence type="ECO:0000256" key="1">
    <source>
        <dbReference type="ARBA" id="ARBA00023015"/>
    </source>
</evidence>
<feature type="domain" description="HTH araC/xylS-type" evidence="4">
    <location>
        <begin position="214"/>
        <end position="295"/>
    </location>
</feature>
<keyword evidence="2" id="KW-0238">DNA-binding</keyword>
<dbReference type="GO" id="GO:0003700">
    <property type="term" value="F:DNA-binding transcription factor activity"/>
    <property type="evidence" value="ECO:0007669"/>
    <property type="project" value="InterPro"/>
</dbReference>
<dbReference type="KEGG" id="chih:GWR21_03585"/>
<dbReference type="SUPFAM" id="SSF46689">
    <property type="entry name" value="Homeodomain-like"/>
    <property type="match status" value="1"/>
</dbReference>
<keyword evidence="1" id="KW-0805">Transcription regulation</keyword>
<dbReference type="PRINTS" id="PR00032">
    <property type="entry name" value="HTHARAC"/>
</dbReference>
<accession>A0A6B9ZPG7</accession>
<evidence type="ECO:0000256" key="3">
    <source>
        <dbReference type="ARBA" id="ARBA00023163"/>
    </source>
</evidence>
<sequence length="295" mass="34092">MNGVMHPWESPHFTMGSQYGSPQFNAFTLEERLAAGIVYPTFIRRDFYKIMLFQGRAVFHFGDESIAVDGDTLLFFNPRVPYTYGDIPADLKGYCCVFTEAFFHEHFKAKLTDIPLFRQGVKPIFKIDAKVVKEVSSSFDKIISELNSDYAYRFELISSYVNELIYYAMKLNPFQHPVSEGNATARITSVFFELLERQFPVDLFSSRILLRTPKDFAERLAIHVNYLNRAVKKETGKTTSELIFDRLVNEAKGMLRHSNMNIAEISDVLGFEDQAHFNNFFKKRTGQTPSMFRQV</sequence>
<evidence type="ECO:0000256" key="2">
    <source>
        <dbReference type="ARBA" id="ARBA00023125"/>
    </source>
</evidence>
<evidence type="ECO:0000259" key="4">
    <source>
        <dbReference type="PROSITE" id="PS01124"/>
    </source>
</evidence>
<dbReference type="SMART" id="SM00342">
    <property type="entry name" value="HTH_ARAC"/>
    <property type="match status" value="1"/>
</dbReference>
<organism evidence="5 6">
    <name type="scientific">Chitinophaga agri</name>
    <dbReference type="NCBI Taxonomy" id="2703787"/>
    <lineage>
        <taxon>Bacteria</taxon>
        <taxon>Pseudomonadati</taxon>
        <taxon>Bacteroidota</taxon>
        <taxon>Chitinophagia</taxon>
        <taxon>Chitinophagales</taxon>
        <taxon>Chitinophagaceae</taxon>
        <taxon>Chitinophaga</taxon>
    </lineage>
</organism>
<dbReference type="Gene3D" id="1.10.10.60">
    <property type="entry name" value="Homeodomain-like"/>
    <property type="match status" value="1"/>
</dbReference>
<dbReference type="GO" id="GO:0043565">
    <property type="term" value="F:sequence-specific DNA binding"/>
    <property type="evidence" value="ECO:0007669"/>
    <property type="project" value="InterPro"/>
</dbReference>
<dbReference type="SUPFAM" id="SSF51215">
    <property type="entry name" value="Regulatory protein AraC"/>
    <property type="match status" value="1"/>
</dbReference>
<dbReference type="InterPro" id="IPR009057">
    <property type="entry name" value="Homeodomain-like_sf"/>
</dbReference>
<dbReference type="PROSITE" id="PS01124">
    <property type="entry name" value="HTH_ARAC_FAMILY_2"/>
    <property type="match status" value="1"/>
</dbReference>
<dbReference type="Pfam" id="PF12833">
    <property type="entry name" value="HTH_18"/>
    <property type="match status" value="1"/>
</dbReference>
<dbReference type="InterPro" id="IPR037923">
    <property type="entry name" value="HTH-like"/>
</dbReference>
<name>A0A6B9ZPG7_9BACT</name>
<keyword evidence="3" id="KW-0804">Transcription</keyword>
<dbReference type="PANTHER" id="PTHR43280">
    <property type="entry name" value="ARAC-FAMILY TRANSCRIPTIONAL REGULATOR"/>
    <property type="match status" value="1"/>
</dbReference>
<protein>
    <submittedName>
        <fullName evidence="5">AraC family transcriptional regulator</fullName>
    </submittedName>
</protein>
<dbReference type="InterPro" id="IPR018060">
    <property type="entry name" value="HTH_AraC"/>
</dbReference>
<dbReference type="Proteomes" id="UP000476411">
    <property type="component" value="Chromosome"/>
</dbReference>
<keyword evidence="6" id="KW-1185">Reference proteome</keyword>
<gene>
    <name evidence="5" type="ORF">GWR21_03585</name>
</gene>
<evidence type="ECO:0000313" key="5">
    <source>
        <dbReference type="EMBL" id="QHS63917.1"/>
    </source>
</evidence>
<dbReference type="EMBL" id="CP048113">
    <property type="protein sequence ID" value="QHS63917.1"/>
    <property type="molecule type" value="Genomic_DNA"/>
</dbReference>
<dbReference type="PANTHER" id="PTHR43280:SF32">
    <property type="entry name" value="TRANSCRIPTIONAL REGULATORY PROTEIN"/>
    <property type="match status" value="1"/>
</dbReference>
<reference evidence="5 6" key="1">
    <citation type="submission" date="2020-01" db="EMBL/GenBank/DDBJ databases">
        <title>Complete genome sequence of Chitinophaga sp. H33E-04 isolated from quinoa roots.</title>
        <authorList>
            <person name="Weon H.-Y."/>
            <person name="Lee S.A."/>
        </authorList>
    </citation>
    <scope>NUCLEOTIDE SEQUENCE [LARGE SCALE GENOMIC DNA]</scope>
    <source>
        <strain evidence="5 6">H33E-04</strain>
    </source>
</reference>
<proteinExistence type="predicted"/>
<dbReference type="InterPro" id="IPR020449">
    <property type="entry name" value="Tscrpt_reg_AraC-type_HTH"/>
</dbReference>
<evidence type="ECO:0000313" key="6">
    <source>
        <dbReference type="Proteomes" id="UP000476411"/>
    </source>
</evidence>